<evidence type="ECO:0000313" key="4">
    <source>
        <dbReference type="Proteomes" id="UP000655225"/>
    </source>
</evidence>
<evidence type="ECO:0000259" key="2">
    <source>
        <dbReference type="SMART" id="SM01273"/>
    </source>
</evidence>
<dbReference type="Pfam" id="PF13456">
    <property type="entry name" value="RVT_3"/>
    <property type="match status" value="1"/>
</dbReference>
<name>A0A834ZI01_TETSI</name>
<evidence type="ECO:0000313" key="3">
    <source>
        <dbReference type="EMBL" id="KAF8405760.1"/>
    </source>
</evidence>
<feature type="compositionally biased region" description="Polar residues" evidence="1">
    <location>
        <begin position="339"/>
        <end position="356"/>
    </location>
</feature>
<dbReference type="Gene3D" id="3.30.420.10">
    <property type="entry name" value="Ribonuclease H-like superfamily/Ribonuclease H"/>
    <property type="match status" value="1"/>
</dbReference>
<sequence>MDIRSKALTECRSVIDSAESRFFCDSWGVNLSLVLPTTKWCRWIPPDLGQWAINSEGSLHDDGASFGVVICDCNRAPVVILVGGCSCESILMVELHGIRASLRAALDKELNRVSVRFDSLLAIQCINHYGMTKGNVEIGRKDGGYWEPKVEIGRKDGVWVDKDEVDRGKHWKQFLQILILSVSPRMASNGGGGTEEEQQQQLALLGKTLKEGERILAATRRPDGTLRKPIRIRAGYVPQDEVAIYQPKGALIRKGMAGQEVPPGYDPVLDAKPKTKAAKRNERKKEKKLQVALDKEKNLESTVAAEVKTGELLSAEDAGHRLDAEESLACQMNMLSVSANPSVGTPSLDSTESSNRGGSGPDIDKRIRSLKKKIRLTEAQQQKSEQEDMNPEQLDKVRKLESWRNELKLLENKKAELAAS</sequence>
<dbReference type="InterPro" id="IPR039333">
    <property type="entry name" value="PYM1"/>
</dbReference>
<feature type="region of interest" description="Disordered" evidence="1">
    <location>
        <begin position="339"/>
        <end position="397"/>
    </location>
</feature>
<dbReference type="SUPFAM" id="SSF101931">
    <property type="entry name" value="Pym (Within the bgcn gene intron protein, WIBG), N-terminal domain"/>
    <property type="match status" value="1"/>
</dbReference>
<dbReference type="PANTHER" id="PTHR22959:SF0">
    <property type="entry name" value="PARTNER OF Y14 AND MAGO"/>
    <property type="match status" value="1"/>
</dbReference>
<dbReference type="InterPro" id="IPR012337">
    <property type="entry name" value="RNaseH-like_sf"/>
</dbReference>
<dbReference type="CDD" id="cd06222">
    <property type="entry name" value="RNase_H_like"/>
    <property type="match status" value="1"/>
</dbReference>
<dbReference type="GO" id="GO:0005737">
    <property type="term" value="C:cytoplasm"/>
    <property type="evidence" value="ECO:0007669"/>
    <property type="project" value="TreeGrafter"/>
</dbReference>
<keyword evidence="4" id="KW-1185">Reference proteome</keyword>
<comment type="caution">
    <text evidence="3">The sequence shown here is derived from an EMBL/GenBank/DDBJ whole genome shotgun (WGS) entry which is preliminary data.</text>
</comment>
<dbReference type="AlphaFoldDB" id="A0A834ZI01"/>
<dbReference type="InterPro" id="IPR015362">
    <property type="entry name" value="WIBG_mago-bd"/>
</dbReference>
<dbReference type="OrthoDB" id="21625at2759"/>
<dbReference type="GO" id="GO:0003723">
    <property type="term" value="F:RNA binding"/>
    <property type="evidence" value="ECO:0007669"/>
    <property type="project" value="TreeGrafter"/>
</dbReference>
<feature type="domain" description="WIBG Mago-binding" evidence="2">
    <location>
        <begin position="212"/>
        <end position="238"/>
    </location>
</feature>
<dbReference type="Pfam" id="PF09282">
    <property type="entry name" value="Mago-bind"/>
    <property type="match status" value="1"/>
</dbReference>
<protein>
    <recommendedName>
        <fullName evidence="2">WIBG Mago-binding domain-containing protein</fullName>
    </recommendedName>
</protein>
<dbReference type="InterPro" id="IPR044730">
    <property type="entry name" value="RNase_H-like_dom_plant"/>
</dbReference>
<proteinExistence type="predicted"/>
<dbReference type="InterPro" id="IPR002156">
    <property type="entry name" value="RNaseH_domain"/>
</dbReference>
<reference evidence="3 4" key="1">
    <citation type="submission" date="2020-04" db="EMBL/GenBank/DDBJ databases">
        <title>Plant Genome Project.</title>
        <authorList>
            <person name="Zhang R.-G."/>
        </authorList>
    </citation>
    <scope>NUCLEOTIDE SEQUENCE [LARGE SCALE GENOMIC DNA]</scope>
    <source>
        <strain evidence="3">YNK0</strain>
        <tissue evidence="3">Leaf</tissue>
    </source>
</reference>
<organism evidence="3 4">
    <name type="scientific">Tetracentron sinense</name>
    <name type="common">Spur-leaf</name>
    <dbReference type="NCBI Taxonomy" id="13715"/>
    <lineage>
        <taxon>Eukaryota</taxon>
        <taxon>Viridiplantae</taxon>
        <taxon>Streptophyta</taxon>
        <taxon>Embryophyta</taxon>
        <taxon>Tracheophyta</taxon>
        <taxon>Spermatophyta</taxon>
        <taxon>Magnoliopsida</taxon>
        <taxon>Trochodendrales</taxon>
        <taxon>Trochodendraceae</taxon>
        <taxon>Tetracentron</taxon>
    </lineage>
</organism>
<dbReference type="EMBL" id="JABCRI010000005">
    <property type="protein sequence ID" value="KAF8405760.1"/>
    <property type="molecule type" value="Genomic_DNA"/>
</dbReference>
<dbReference type="PANTHER" id="PTHR22959">
    <property type="entry name" value="PYM PROTEIN"/>
    <property type="match status" value="1"/>
</dbReference>
<dbReference type="GO" id="GO:0004523">
    <property type="term" value="F:RNA-DNA hybrid ribonuclease activity"/>
    <property type="evidence" value="ECO:0007669"/>
    <property type="project" value="InterPro"/>
</dbReference>
<evidence type="ECO:0000256" key="1">
    <source>
        <dbReference type="SAM" id="MobiDB-lite"/>
    </source>
</evidence>
<gene>
    <name evidence="3" type="ORF">HHK36_007837</name>
</gene>
<dbReference type="SMART" id="SM01273">
    <property type="entry name" value="Mago-bind"/>
    <property type="match status" value="1"/>
</dbReference>
<dbReference type="InterPro" id="IPR036397">
    <property type="entry name" value="RNaseH_sf"/>
</dbReference>
<dbReference type="SUPFAM" id="SSF53098">
    <property type="entry name" value="Ribonuclease H-like"/>
    <property type="match status" value="1"/>
</dbReference>
<dbReference type="Proteomes" id="UP000655225">
    <property type="component" value="Unassembled WGS sequence"/>
</dbReference>
<dbReference type="GO" id="GO:0035145">
    <property type="term" value="C:exon-exon junction complex"/>
    <property type="evidence" value="ECO:0007669"/>
    <property type="project" value="TreeGrafter"/>
</dbReference>
<accession>A0A834ZI01</accession>
<dbReference type="GO" id="GO:1903259">
    <property type="term" value="P:exon-exon junction complex disassembly"/>
    <property type="evidence" value="ECO:0007669"/>
    <property type="project" value="InterPro"/>
</dbReference>
<dbReference type="InterPro" id="IPR036348">
    <property type="entry name" value="WIBG_N_sf"/>
</dbReference>